<dbReference type="Pfam" id="PF07081">
    <property type="entry name" value="DUF1349"/>
    <property type="match status" value="1"/>
</dbReference>
<evidence type="ECO:0000313" key="2">
    <source>
        <dbReference type="Proteomes" id="UP001589750"/>
    </source>
</evidence>
<dbReference type="Gene3D" id="2.60.120.200">
    <property type="match status" value="1"/>
</dbReference>
<gene>
    <name evidence="1" type="ORF">ACFFRI_10485</name>
</gene>
<dbReference type="PANTHER" id="PTHR35332">
    <property type="entry name" value="REGULATION OF ENOLASE PROTEIN 1"/>
    <property type="match status" value="1"/>
</dbReference>
<dbReference type="InterPro" id="IPR009784">
    <property type="entry name" value="DUF1349"/>
</dbReference>
<protein>
    <submittedName>
        <fullName evidence="1">DUF1349 domain-containing protein</fullName>
    </submittedName>
</protein>
<reference evidence="1 2" key="1">
    <citation type="submission" date="2024-09" db="EMBL/GenBank/DDBJ databases">
        <authorList>
            <person name="Sun Q."/>
            <person name="Mori K."/>
        </authorList>
    </citation>
    <scope>NUCLEOTIDE SEQUENCE [LARGE SCALE GENOMIC DNA]</scope>
    <source>
        <strain evidence="1 2">JCM 9626</strain>
    </source>
</reference>
<dbReference type="RefSeq" id="WP_246083980.1">
    <property type="nucleotide sequence ID" value="NZ_JBHMDG010000012.1"/>
</dbReference>
<dbReference type="SUPFAM" id="SSF49899">
    <property type="entry name" value="Concanavalin A-like lectins/glucanases"/>
    <property type="match status" value="1"/>
</dbReference>
<dbReference type="EMBL" id="JBHMDG010000012">
    <property type="protein sequence ID" value="MFB9313469.1"/>
    <property type="molecule type" value="Genomic_DNA"/>
</dbReference>
<accession>A0ABV5K9Q9</accession>
<proteinExistence type="predicted"/>
<sequence length="195" mass="21078">MSDVAWSEGRWTHDPAHVEVVGDGLVVTARAGSDAWRTTSYGFVHDSEHALLTAHEQDTAFEVSFDLDFSNQFDQAGIFLRVDPETWIKAGVELSDGVENLGAVVTRGESDWSLSPVPSWAGRRVTVRASRAGNAVTIRARVDSEPWQLVRVAPLDASAVVHSGPYCCAPSADPLTVHFTSWRRAAADAGLHPDG</sequence>
<keyword evidence="2" id="KW-1185">Reference proteome</keyword>
<comment type="caution">
    <text evidence="1">The sequence shown here is derived from an EMBL/GenBank/DDBJ whole genome shotgun (WGS) entry which is preliminary data.</text>
</comment>
<name>A0ABV5K9Q9_9ACTN</name>
<dbReference type="InterPro" id="IPR013320">
    <property type="entry name" value="ConA-like_dom_sf"/>
</dbReference>
<dbReference type="Proteomes" id="UP001589750">
    <property type="component" value="Unassembled WGS sequence"/>
</dbReference>
<dbReference type="PANTHER" id="PTHR35332:SF2">
    <property type="entry name" value="REGULATION OF ENOLASE PROTEIN 1"/>
    <property type="match status" value="1"/>
</dbReference>
<evidence type="ECO:0000313" key="1">
    <source>
        <dbReference type="EMBL" id="MFB9313469.1"/>
    </source>
</evidence>
<organism evidence="1 2">
    <name type="scientific">Nocardioides plantarum</name>
    <dbReference type="NCBI Taxonomy" id="29299"/>
    <lineage>
        <taxon>Bacteria</taxon>
        <taxon>Bacillati</taxon>
        <taxon>Actinomycetota</taxon>
        <taxon>Actinomycetes</taxon>
        <taxon>Propionibacteriales</taxon>
        <taxon>Nocardioidaceae</taxon>
        <taxon>Nocardioides</taxon>
    </lineage>
</organism>